<organism evidence="1 2">
    <name type="scientific">Methylorubrum extorquens</name>
    <name type="common">Methylobacterium dichloromethanicum</name>
    <name type="synonym">Methylobacterium extorquens</name>
    <dbReference type="NCBI Taxonomy" id="408"/>
    <lineage>
        <taxon>Bacteria</taxon>
        <taxon>Pseudomonadati</taxon>
        <taxon>Pseudomonadota</taxon>
        <taxon>Alphaproteobacteria</taxon>
        <taxon>Hyphomicrobiales</taxon>
        <taxon>Methylobacteriaceae</taxon>
        <taxon>Methylorubrum</taxon>
    </lineage>
</organism>
<dbReference type="RefSeq" id="WP_283535233.1">
    <property type="nucleotide sequence ID" value="NZ_CP073633.1"/>
</dbReference>
<dbReference type="AlphaFoldDB" id="A0AAX3WDF5"/>
<gene>
    <name evidence="1" type="ORF">KEC54_19995</name>
</gene>
<reference evidence="1" key="1">
    <citation type="journal article" date="2022" name="Biotechnol. Bioprocess Eng.">
        <title>Pan-genome Analysis Reveals Comparative Genomic Features of Central Metabolic Pathways in Methylorubrum extorquens.</title>
        <authorList>
            <person name="Lee G.M."/>
            <person name="Scott-Nevros Z.K."/>
            <person name="Lee S.-M."/>
            <person name="Kim D."/>
        </authorList>
    </citation>
    <scope>NUCLEOTIDE SEQUENCE</scope>
    <source>
        <strain evidence="1">ATCC 55366</strain>
    </source>
</reference>
<evidence type="ECO:0000313" key="2">
    <source>
        <dbReference type="Proteomes" id="UP001223720"/>
    </source>
</evidence>
<dbReference type="Proteomes" id="UP001223720">
    <property type="component" value="Chromosome"/>
</dbReference>
<evidence type="ECO:0000313" key="1">
    <source>
        <dbReference type="EMBL" id="WHQ68630.1"/>
    </source>
</evidence>
<name>A0AAX3WDF5_METEX</name>
<dbReference type="EMBL" id="CP073633">
    <property type="protein sequence ID" value="WHQ68630.1"/>
    <property type="molecule type" value="Genomic_DNA"/>
</dbReference>
<protein>
    <submittedName>
        <fullName evidence="1">Uncharacterized protein</fullName>
    </submittedName>
</protein>
<proteinExistence type="predicted"/>
<accession>A0AAX3WDF5</accession>
<sequence length="245" mass="27676">MNRSKLTGSDTRQELISRLAAMAADKARIARVRICIERIYEIASNCKSHQEACMNGHSSNSIAMKIRHLHNELELHVHRHCLGALYRSTSVDSLASSGTLDSDLLRQEHTIPANILAGMVYTAVSNRAASCPSELANLLLTQTIVTAVTREEDGGTLKTPRCYDGHKTPKAWTSSHPEYHRLSDFTNLSARPFLRYHGTDLKVTFWPTGYEVIPLEDTMEMHINRVKYLPMYRPETYFPSYRLAA</sequence>